<keyword evidence="2" id="KW-1185">Reference proteome</keyword>
<proteinExistence type="predicted"/>
<reference evidence="1" key="1">
    <citation type="submission" date="2024-09" db="EMBL/GenBank/DDBJ databases">
        <title>Black Yeasts Isolated from many extreme environments.</title>
        <authorList>
            <person name="Coleine C."/>
            <person name="Stajich J.E."/>
            <person name="Selbmann L."/>
        </authorList>
    </citation>
    <scope>NUCLEOTIDE SEQUENCE</scope>
    <source>
        <strain evidence="1">CCFEE 5737</strain>
    </source>
</reference>
<protein>
    <submittedName>
        <fullName evidence="1">Uncharacterized protein</fullName>
    </submittedName>
</protein>
<feature type="non-terminal residue" evidence="1">
    <location>
        <position position="242"/>
    </location>
</feature>
<sequence length="242" mass="26517">MTKVITVFGATGIQGGSVIKAILADQSLAQEFSIRGVTRDISKPNAQALAKQGVDLVTADMNSKKSITSAIKDSHTVFLVTNYWESANPQVEKAQGKNVAEVAKEVGVKHIIFSSLLNVMEISNGRLPHVVHFDGKAEIEQHIRSTGIPATFVLPGYYMSNYQQMLQKSDDGSYALAYPVGKEAKFPLFDAAQDMGKFVKPALKQPEAYSGKQILAATDYYTVTRIISEFEEVTGKKLHFQQ</sequence>
<evidence type="ECO:0000313" key="1">
    <source>
        <dbReference type="EMBL" id="KAK3059668.1"/>
    </source>
</evidence>
<dbReference type="EMBL" id="JAWDJW010009205">
    <property type="protein sequence ID" value="KAK3059668.1"/>
    <property type="molecule type" value="Genomic_DNA"/>
</dbReference>
<organism evidence="1 2">
    <name type="scientific">Coniosporium uncinatum</name>
    <dbReference type="NCBI Taxonomy" id="93489"/>
    <lineage>
        <taxon>Eukaryota</taxon>
        <taxon>Fungi</taxon>
        <taxon>Dikarya</taxon>
        <taxon>Ascomycota</taxon>
        <taxon>Pezizomycotina</taxon>
        <taxon>Dothideomycetes</taxon>
        <taxon>Dothideomycetes incertae sedis</taxon>
        <taxon>Coniosporium</taxon>
    </lineage>
</organism>
<name>A0ACC3D000_9PEZI</name>
<evidence type="ECO:0000313" key="2">
    <source>
        <dbReference type="Proteomes" id="UP001186974"/>
    </source>
</evidence>
<comment type="caution">
    <text evidence="1">The sequence shown here is derived from an EMBL/GenBank/DDBJ whole genome shotgun (WGS) entry which is preliminary data.</text>
</comment>
<dbReference type="Proteomes" id="UP001186974">
    <property type="component" value="Unassembled WGS sequence"/>
</dbReference>
<gene>
    <name evidence="1" type="ORF">LTS18_010311</name>
</gene>
<accession>A0ACC3D000</accession>